<dbReference type="RefSeq" id="WP_371734747.1">
    <property type="nucleotide sequence ID" value="NZ_JBGONM010000008.1"/>
</dbReference>
<dbReference type="PANTHER" id="PTHR42771">
    <property type="entry name" value="IRON(3+)-HYDROXAMATE IMPORT ATP-BINDING PROTEIN FHUC"/>
    <property type="match status" value="1"/>
</dbReference>
<evidence type="ECO:0000313" key="7">
    <source>
        <dbReference type="EMBL" id="MEZ8080459.1"/>
    </source>
</evidence>
<proteinExistence type="predicted"/>
<dbReference type="CDD" id="cd00267">
    <property type="entry name" value="ABC_ATPase"/>
    <property type="match status" value="1"/>
</dbReference>
<evidence type="ECO:0000313" key="8">
    <source>
        <dbReference type="Proteomes" id="UP001569154"/>
    </source>
</evidence>
<dbReference type="EMBL" id="JBGONM010000008">
    <property type="protein sequence ID" value="MEZ8080459.1"/>
    <property type="molecule type" value="Genomic_DNA"/>
</dbReference>
<evidence type="ECO:0000256" key="5">
    <source>
        <dbReference type="ARBA" id="ARBA00023136"/>
    </source>
</evidence>
<feature type="domain" description="ATPase AAA-type core" evidence="6">
    <location>
        <begin position="27"/>
        <end position="70"/>
    </location>
</feature>
<keyword evidence="2" id="KW-0813">Transport</keyword>
<evidence type="ECO:0000256" key="1">
    <source>
        <dbReference type="ARBA" id="ARBA00004202"/>
    </source>
</evidence>
<dbReference type="InterPro" id="IPR027417">
    <property type="entry name" value="P-loop_NTPase"/>
</dbReference>
<keyword evidence="8" id="KW-1185">Reference proteome</keyword>
<dbReference type="InterPro" id="IPR003959">
    <property type="entry name" value="ATPase_AAA_core"/>
</dbReference>
<evidence type="ECO:0000256" key="4">
    <source>
        <dbReference type="ARBA" id="ARBA00023065"/>
    </source>
</evidence>
<protein>
    <recommendedName>
        <fullName evidence="6">ATPase AAA-type core domain-containing protein</fullName>
    </recommendedName>
</protein>
<comment type="caution">
    <text evidence="7">The sequence shown here is derived from an EMBL/GenBank/DDBJ whole genome shotgun (WGS) entry which is preliminary data.</text>
</comment>
<gene>
    <name evidence="7" type="ORF">ACED35_05000</name>
</gene>
<keyword evidence="4" id="KW-0406">Ion transport</keyword>
<reference evidence="7 8" key="1">
    <citation type="submission" date="2024-06" db="EMBL/GenBank/DDBJ databases">
        <authorList>
            <person name="Steensen K."/>
            <person name="Seneca J."/>
            <person name="Bartlau N."/>
            <person name="Yu A.X."/>
            <person name="Polz M.F."/>
        </authorList>
    </citation>
    <scope>NUCLEOTIDE SEQUENCE [LARGE SCALE GENOMIC DNA]</scope>
    <source>
        <strain evidence="7 8">1F260</strain>
    </source>
</reference>
<dbReference type="PANTHER" id="PTHR42771:SF2">
    <property type="entry name" value="IRON(3+)-HYDROXAMATE IMPORT ATP-BINDING PROTEIN FHUC"/>
    <property type="match status" value="1"/>
</dbReference>
<organism evidence="7 8">
    <name type="scientific">Enterovibrio norvegicus</name>
    <dbReference type="NCBI Taxonomy" id="188144"/>
    <lineage>
        <taxon>Bacteria</taxon>
        <taxon>Pseudomonadati</taxon>
        <taxon>Pseudomonadota</taxon>
        <taxon>Gammaproteobacteria</taxon>
        <taxon>Vibrionales</taxon>
        <taxon>Vibrionaceae</taxon>
        <taxon>Enterovibrio</taxon>
    </lineage>
</organism>
<dbReference type="SUPFAM" id="SSF52540">
    <property type="entry name" value="P-loop containing nucleoside triphosphate hydrolases"/>
    <property type="match status" value="1"/>
</dbReference>
<keyword evidence="5" id="KW-0472">Membrane</keyword>
<evidence type="ECO:0000256" key="3">
    <source>
        <dbReference type="ARBA" id="ARBA00022475"/>
    </source>
</evidence>
<comment type="subcellular location">
    <subcellularLocation>
        <location evidence="1">Cell membrane</location>
        <topology evidence="1">Peripheral membrane protein</topology>
    </subcellularLocation>
</comment>
<evidence type="ECO:0000259" key="6">
    <source>
        <dbReference type="Pfam" id="PF13304"/>
    </source>
</evidence>
<evidence type="ECO:0000256" key="2">
    <source>
        <dbReference type="ARBA" id="ARBA00022448"/>
    </source>
</evidence>
<keyword evidence="3" id="KW-1003">Cell membrane</keyword>
<accession>A0ABV4KZ44</accession>
<dbReference type="Proteomes" id="UP001569154">
    <property type="component" value="Unassembled WGS sequence"/>
</dbReference>
<name>A0ABV4KZ44_9GAMM</name>
<dbReference type="Gene3D" id="3.40.50.300">
    <property type="entry name" value="P-loop containing nucleotide triphosphate hydrolases"/>
    <property type="match status" value="1"/>
</dbReference>
<sequence length="115" mass="13132">MTIPRKIHLKLNALITSECEHLQVVWVYILDEPEAALSPTRQLSVLSRMHQLVKANSQFIIATHSPILMAYPGARIYQIDQSGINQIKYEDTEHYQITKAFLNNPAPMLAQLFSD</sequence>
<dbReference type="Pfam" id="PF13304">
    <property type="entry name" value="AAA_21"/>
    <property type="match status" value="1"/>
</dbReference>
<dbReference type="InterPro" id="IPR051535">
    <property type="entry name" value="Siderophore_ABC-ATPase"/>
</dbReference>